<name>A0A9W7BT12_9STRA</name>
<keyword evidence="9" id="KW-1185">Reference proteome</keyword>
<dbReference type="FunFam" id="3.90.550.10:FF:000003">
    <property type="entry name" value="2-C-methyl-D-erythritol 4-phosphate cytidylyltransferase"/>
    <property type="match status" value="1"/>
</dbReference>
<dbReference type="PANTHER" id="PTHR32125">
    <property type="entry name" value="2-C-METHYL-D-ERYTHRITOL 4-PHOSPHATE CYTIDYLYLTRANSFERASE, CHLOROPLASTIC"/>
    <property type="match status" value="1"/>
</dbReference>
<evidence type="ECO:0000259" key="7">
    <source>
        <dbReference type="Pfam" id="PF14240"/>
    </source>
</evidence>
<evidence type="ECO:0000256" key="1">
    <source>
        <dbReference type="ARBA" id="ARBA00009789"/>
    </source>
</evidence>
<feature type="region of interest" description="Disordered" evidence="5">
    <location>
        <begin position="400"/>
        <end position="435"/>
    </location>
</feature>
<feature type="compositionally biased region" description="Low complexity" evidence="5">
    <location>
        <begin position="418"/>
        <end position="428"/>
    </location>
</feature>
<evidence type="ECO:0000256" key="6">
    <source>
        <dbReference type="SAM" id="SignalP"/>
    </source>
</evidence>
<feature type="chain" id="PRO_5040881650" description="2-C-methyl-D-erythritol 4-phosphate cytidylyltransferase, chloroplastic" evidence="6">
    <location>
        <begin position="21"/>
        <end position="704"/>
    </location>
</feature>
<dbReference type="InterPro" id="IPR001228">
    <property type="entry name" value="IspD"/>
</dbReference>
<dbReference type="EMBL" id="BRXY01000422">
    <property type="protein sequence ID" value="GMH93916.1"/>
    <property type="molecule type" value="Genomic_DNA"/>
</dbReference>
<comment type="similarity">
    <text evidence="1">Belongs to the IspD/TarI cytidylyltransferase family. IspD subfamily.</text>
</comment>
<dbReference type="InterPro" id="IPR029044">
    <property type="entry name" value="Nucleotide-diphossugar_trans"/>
</dbReference>
<dbReference type="Gene3D" id="3.90.550.10">
    <property type="entry name" value="Spore Coat Polysaccharide Biosynthesis Protein SpsA, Chain A"/>
    <property type="match status" value="1"/>
</dbReference>
<dbReference type="Proteomes" id="UP001165085">
    <property type="component" value="Unassembled WGS sequence"/>
</dbReference>
<evidence type="ECO:0000313" key="9">
    <source>
        <dbReference type="Proteomes" id="UP001165085"/>
    </source>
</evidence>
<reference evidence="9" key="1">
    <citation type="journal article" date="2023" name="Commun. Biol.">
        <title>Genome analysis of Parmales, the sister group of diatoms, reveals the evolutionary specialization of diatoms from phago-mixotrophs to photoautotrophs.</title>
        <authorList>
            <person name="Ban H."/>
            <person name="Sato S."/>
            <person name="Yoshikawa S."/>
            <person name="Yamada K."/>
            <person name="Nakamura Y."/>
            <person name="Ichinomiya M."/>
            <person name="Sato N."/>
            <person name="Blanc-Mathieu R."/>
            <person name="Endo H."/>
            <person name="Kuwata A."/>
            <person name="Ogata H."/>
        </authorList>
    </citation>
    <scope>NUCLEOTIDE SEQUENCE [LARGE SCALE GENOMIC DNA]</scope>
    <source>
        <strain evidence="9">NIES 3701</strain>
    </source>
</reference>
<proteinExistence type="inferred from homology"/>
<evidence type="ECO:0000256" key="3">
    <source>
        <dbReference type="ARBA" id="ARBA00022695"/>
    </source>
</evidence>
<dbReference type="GO" id="GO:0050518">
    <property type="term" value="F:2-C-methyl-D-erythritol 4-phosphate cytidylyltransferase activity"/>
    <property type="evidence" value="ECO:0007669"/>
    <property type="project" value="InterPro"/>
</dbReference>
<dbReference type="HAMAP" id="MF_00108">
    <property type="entry name" value="IspD"/>
    <property type="match status" value="1"/>
</dbReference>
<dbReference type="OrthoDB" id="414267at2759"/>
<dbReference type="AlphaFoldDB" id="A0A9W7BT12"/>
<protein>
    <recommendedName>
        <fullName evidence="4">2-C-methyl-D-erythritol 4-phosphate cytidylyltransferase, chloroplastic</fullName>
    </recommendedName>
</protein>
<feature type="region of interest" description="Disordered" evidence="5">
    <location>
        <begin position="449"/>
        <end position="475"/>
    </location>
</feature>
<keyword evidence="2" id="KW-0808">Transferase</keyword>
<dbReference type="NCBIfam" id="TIGR00453">
    <property type="entry name" value="ispD"/>
    <property type="match status" value="1"/>
</dbReference>
<dbReference type="GO" id="GO:0008299">
    <property type="term" value="P:isoprenoid biosynthetic process"/>
    <property type="evidence" value="ECO:0007669"/>
    <property type="project" value="InterPro"/>
</dbReference>
<comment type="caution">
    <text evidence="8">The sequence shown here is derived from an EMBL/GenBank/DDBJ whole genome shotgun (WGS) entry which is preliminary data.</text>
</comment>
<gene>
    <name evidence="8" type="ORF">TrST_g7949</name>
</gene>
<evidence type="ECO:0000256" key="4">
    <source>
        <dbReference type="ARBA" id="ARBA00069967"/>
    </source>
</evidence>
<accession>A0A9W7BT12</accession>
<dbReference type="SUPFAM" id="SSF53448">
    <property type="entry name" value="Nucleotide-diphospho-sugar transferases"/>
    <property type="match status" value="1"/>
</dbReference>
<keyword evidence="3" id="KW-0548">Nucleotidyltransferase</keyword>
<sequence>MRLYSLPLLAAVFSPTPLFATITPSLESCDDLTSCSPSACVASTDTTCSLNVPTQDIASSLSSVTCDSECTPSSDELKCTDLKSKLKGDAGIKAAYCTDEFLVVWSNGRPNYDPSDSDYLGGIPLPPGGDTSCRVRTSSELLTVYKIPIAPPADQTGTNAMGASGDAALPNVPGMPEAGCIGMAIDGVPMFPNYNNRGQPAATSCEIDRCNAHSGKGDDYHYHGDPFGSKCLYDEDDYGSSPSTTHPPLIGFAMDGYGIYGRHTDALQEGADVDLDDCGGHVHTTYGYHYHSFVTLGRTTTSLDGVGGSGPFTFDTFDVSPSTCWKGDVSQIANFWESKQAAYDRSKSQTPTSWVDYDNIRPCCGDTNWLASSGYTIPGVGACGSESGCDFGTSAPTPAGVVTTAPTAPSPTPGGDTGTDAPTGGSTACASGNDNTGKKCPPDTANGPCPPGCEPDEDEDEASVNGEVDTSPDLSDVGVVLLAGGTGSRMKASMPKQFLPLNGSPILTYSLNLFLKTLNPSTVVLVLNEEYHSDWSSWLSSYPSTLLFASPGVERQGSVLNGLKALKSHSPQCKYVAVHDSARPLVTVNEVNNVVKDAKEYGAATLGVKCKATIKESEDGRFVERTIQRSRLWEIHTPQVISIPTLLRGFDKVENEGLEVTDDASVVEHLGEKVKLTEGEYTNLKITTPEDLEVAASILRERGE</sequence>
<feature type="domain" description="YHYH" evidence="7">
    <location>
        <begin position="201"/>
        <end position="263"/>
    </location>
</feature>
<dbReference type="Pfam" id="PF01128">
    <property type="entry name" value="IspD"/>
    <property type="match status" value="1"/>
</dbReference>
<evidence type="ECO:0000313" key="8">
    <source>
        <dbReference type="EMBL" id="GMH93916.1"/>
    </source>
</evidence>
<dbReference type="InterPro" id="IPR025924">
    <property type="entry name" value="YHYH_dom"/>
</dbReference>
<keyword evidence="6" id="KW-0732">Signal</keyword>
<evidence type="ECO:0000256" key="5">
    <source>
        <dbReference type="SAM" id="MobiDB-lite"/>
    </source>
</evidence>
<dbReference type="CDD" id="cd02516">
    <property type="entry name" value="CDP-ME_synthetase"/>
    <property type="match status" value="1"/>
</dbReference>
<evidence type="ECO:0000256" key="2">
    <source>
        <dbReference type="ARBA" id="ARBA00022679"/>
    </source>
</evidence>
<organism evidence="8 9">
    <name type="scientific">Triparma strigata</name>
    <dbReference type="NCBI Taxonomy" id="1606541"/>
    <lineage>
        <taxon>Eukaryota</taxon>
        <taxon>Sar</taxon>
        <taxon>Stramenopiles</taxon>
        <taxon>Ochrophyta</taxon>
        <taxon>Bolidophyceae</taxon>
        <taxon>Parmales</taxon>
        <taxon>Triparmaceae</taxon>
        <taxon>Triparma</taxon>
    </lineage>
</organism>
<dbReference type="InterPro" id="IPR050088">
    <property type="entry name" value="IspD/TarI_cytidylyltransf_bact"/>
</dbReference>
<feature type="signal peptide" evidence="6">
    <location>
        <begin position="1"/>
        <end position="20"/>
    </location>
</feature>
<dbReference type="Pfam" id="PF14240">
    <property type="entry name" value="YHYH"/>
    <property type="match status" value="1"/>
</dbReference>
<dbReference type="PANTHER" id="PTHR32125:SF4">
    <property type="entry name" value="2-C-METHYL-D-ERYTHRITOL 4-PHOSPHATE CYTIDYLYLTRANSFERASE, CHLOROPLASTIC"/>
    <property type="match status" value="1"/>
</dbReference>
<dbReference type="InterPro" id="IPR034683">
    <property type="entry name" value="IspD/TarI"/>
</dbReference>